<keyword evidence="1" id="KW-0238">DNA-binding</keyword>
<evidence type="ECO:0000313" key="4">
    <source>
        <dbReference type="Proteomes" id="UP000315759"/>
    </source>
</evidence>
<dbReference type="InterPro" id="IPR047057">
    <property type="entry name" value="MerR_fam"/>
</dbReference>
<dbReference type="InterPro" id="IPR000551">
    <property type="entry name" value="MerR-type_HTH_dom"/>
</dbReference>
<organism evidence="3 4">
    <name type="scientific">Mycolicibacterium hodleri</name>
    <dbReference type="NCBI Taxonomy" id="49897"/>
    <lineage>
        <taxon>Bacteria</taxon>
        <taxon>Bacillati</taxon>
        <taxon>Actinomycetota</taxon>
        <taxon>Actinomycetes</taxon>
        <taxon>Mycobacteriales</taxon>
        <taxon>Mycobacteriaceae</taxon>
        <taxon>Mycolicibacterium</taxon>
    </lineage>
</organism>
<protein>
    <submittedName>
        <fullName evidence="3">MerR family transcriptional regulator</fullName>
    </submittedName>
</protein>
<dbReference type="PROSITE" id="PS50937">
    <property type="entry name" value="HTH_MERR_2"/>
    <property type="match status" value="1"/>
</dbReference>
<dbReference type="PRINTS" id="PR00040">
    <property type="entry name" value="HTHMERR"/>
</dbReference>
<keyword evidence="4" id="KW-1185">Reference proteome</keyword>
<dbReference type="AlphaFoldDB" id="A0A544W7Q9"/>
<dbReference type="Proteomes" id="UP000315759">
    <property type="component" value="Unassembled WGS sequence"/>
</dbReference>
<sequence>MVEYRLGELSELSGVSVRNIRAYRERGLLDAPRREGRSAYYDDRHLTQLGTINELLRKGYTSAHIAEFLSSMRQGHDLADILGLQQAVFGPPGPTPTAAVDIDADGVEAQRLVYYGLAEVVDGRLTLVDPSIAKVVVGAEEQLRYVQTILRVADGVSEQLDQLAKSVVESLEQSLLDGDTGRVTPRGGGDQQRRVATDYRTLGRRVVTDRLENALRRYLTGAETS</sequence>
<dbReference type="RefSeq" id="WP_142550306.1">
    <property type="nucleotide sequence ID" value="NZ_VIFX01000002.1"/>
</dbReference>
<dbReference type="Gene3D" id="1.10.1660.10">
    <property type="match status" value="1"/>
</dbReference>
<dbReference type="EMBL" id="VIFX01000002">
    <property type="protein sequence ID" value="TQR88283.1"/>
    <property type="molecule type" value="Genomic_DNA"/>
</dbReference>
<dbReference type="SMART" id="SM00422">
    <property type="entry name" value="HTH_MERR"/>
    <property type="match status" value="1"/>
</dbReference>
<dbReference type="SUPFAM" id="SSF46955">
    <property type="entry name" value="Putative DNA-binding domain"/>
    <property type="match status" value="1"/>
</dbReference>
<dbReference type="InterPro" id="IPR009061">
    <property type="entry name" value="DNA-bd_dom_put_sf"/>
</dbReference>
<comment type="caution">
    <text evidence="3">The sequence shown here is derived from an EMBL/GenBank/DDBJ whole genome shotgun (WGS) entry which is preliminary data.</text>
</comment>
<dbReference type="GO" id="GO:0003700">
    <property type="term" value="F:DNA-binding transcription factor activity"/>
    <property type="evidence" value="ECO:0007669"/>
    <property type="project" value="InterPro"/>
</dbReference>
<proteinExistence type="predicted"/>
<name>A0A544W7Q9_9MYCO</name>
<evidence type="ECO:0000256" key="1">
    <source>
        <dbReference type="ARBA" id="ARBA00023125"/>
    </source>
</evidence>
<dbReference type="GO" id="GO:0003677">
    <property type="term" value="F:DNA binding"/>
    <property type="evidence" value="ECO:0007669"/>
    <property type="project" value="UniProtKB-KW"/>
</dbReference>
<reference evidence="3 4" key="1">
    <citation type="submission" date="2018-10" db="EMBL/GenBank/DDBJ databases">
        <title>Draft genome of Mycobacterium hodleri strain B.</title>
        <authorList>
            <person name="Amande T.J."/>
            <person name="Mcgenity T.J."/>
        </authorList>
    </citation>
    <scope>NUCLEOTIDE SEQUENCE [LARGE SCALE GENOMIC DNA]</scope>
    <source>
        <strain evidence="3 4">B</strain>
    </source>
</reference>
<accession>A0A544W7Q9</accession>
<evidence type="ECO:0000259" key="2">
    <source>
        <dbReference type="PROSITE" id="PS50937"/>
    </source>
</evidence>
<evidence type="ECO:0000313" key="3">
    <source>
        <dbReference type="EMBL" id="TQR88283.1"/>
    </source>
</evidence>
<dbReference type="Pfam" id="PF13411">
    <property type="entry name" value="MerR_1"/>
    <property type="match status" value="1"/>
</dbReference>
<feature type="domain" description="HTH merR-type" evidence="2">
    <location>
        <begin position="3"/>
        <end position="71"/>
    </location>
</feature>
<dbReference type="PANTHER" id="PTHR30204">
    <property type="entry name" value="REDOX-CYCLING DRUG-SENSING TRANSCRIPTIONAL ACTIVATOR SOXR"/>
    <property type="match status" value="1"/>
</dbReference>
<gene>
    <name evidence="3" type="ORF">D8S82_01845</name>
</gene>
<dbReference type="PANTHER" id="PTHR30204:SF93">
    <property type="entry name" value="HTH MERR-TYPE DOMAIN-CONTAINING PROTEIN"/>
    <property type="match status" value="1"/>
</dbReference>